<organism evidence="8 9">
    <name type="scientific">Pseudothauera rhizosphaerae</name>
    <dbReference type="NCBI Taxonomy" id="2565932"/>
    <lineage>
        <taxon>Bacteria</taxon>
        <taxon>Pseudomonadati</taxon>
        <taxon>Pseudomonadota</taxon>
        <taxon>Betaproteobacteria</taxon>
        <taxon>Rhodocyclales</taxon>
        <taxon>Zoogloeaceae</taxon>
        <taxon>Pseudothauera</taxon>
    </lineage>
</organism>
<name>A0A4S4ASC9_9RHOO</name>
<dbReference type="Gene3D" id="1.20.1250.20">
    <property type="entry name" value="MFS general substrate transporter like domains"/>
    <property type="match status" value="1"/>
</dbReference>
<dbReference type="Pfam" id="PF05977">
    <property type="entry name" value="MFS_3"/>
    <property type="match status" value="1"/>
</dbReference>
<dbReference type="GO" id="GO:0005886">
    <property type="term" value="C:plasma membrane"/>
    <property type="evidence" value="ECO:0007669"/>
    <property type="project" value="UniProtKB-SubCell"/>
</dbReference>
<keyword evidence="5 7" id="KW-1133">Transmembrane helix</keyword>
<dbReference type="InterPro" id="IPR010290">
    <property type="entry name" value="TM_effector"/>
</dbReference>
<comment type="subcellular location">
    <subcellularLocation>
        <location evidence="1">Cell membrane</location>
        <topology evidence="1">Multi-pass membrane protein</topology>
    </subcellularLocation>
</comment>
<comment type="caution">
    <text evidence="8">The sequence shown here is derived from an EMBL/GenBank/DDBJ whole genome shotgun (WGS) entry which is preliminary data.</text>
</comment>
<feature type="transmembrane region" description="Helical" evidence="7">
    <location>
        <begin position="51"/>
        <end position="72"/>
    </location>
</feature>
<dbReference type="SUPFAM" id="SSF103473">
    <property type="entry name" value="MFS general substrate transporter"/>
    <property type="match status" value="1"/>
</dbReference>
<keyword evidence="4 7" id="KW-0812">Transmembrane</keyword>
<evidence type="ECO:0000256" key="2">
    <source>
        <dbReference type="ARBA" id="ARBA00022448"/>
    </source>
</evidence>
<dbReference type="OrthoDB" id="7283966at2"/>
<dbReference type="PANTHER" id="PTHR23513:SF11">
    <property type="entry name" value="STAPHYLOFERRIN A TRANSPORTER"/>
    <property type="match status" value="1"/>
</dbReference>
<feature type="transmembrane region" description="Helical" evidence="7">
    <location>
        <begin position="84"/>
        <end position="104"/>
    </location>
</feature>
<feature type="transmembrane region" description="Helical" evidence="7">
    <location>
        <begin position="318"/>
        <end position="342"/>
    </location>
</feature>
<dbReference type="AlphaFoldDB" id="A0A4S4ASC9"/>
<keyword evidence="2" id="KW-0813">Transport</keyword>
<protein>
    <submittedName>
        <fullName evidence="8">MFS transporter</fullName>
    </submittedName>
</protein>
<keyword evidence="9" id="KW-1185">Reference proteome</keyword>
<keyword evidence="3" id="KW-1003">Cell membrane</keyword>
<evidence type="ECO:0000313" key="9">
    <source>
        <dbReference type="Proteomes" id="UP000307956"/>
    </source>
</evidence>
<dbReference type="InterPro" id="IPR036259">
    <property type="entry name" value="MFS_trans_sf"/>
</dbReference>
<dbReference type="Proteomes" id="UP000307956">
    <property type="component" value="Unassembled WGS sequence"/>
</dbReference>
<evidence type="ECO:0000256" key="3">
    <source>
        <dbReference type="ARBA" id="ARBA00022475"/>
    </source>
</evidence>
<gene>
    <name evidence="8" type="ORF">E6O51_07160</name>
</gene>
<accession>A0A4S4ASC9</accession>
<feature type="transmembrane region" description="Helical" evidence="7">
    <location>
        <begin position="229"/>
        <end position="247"/>
    </location>
</feature>
<dbReference type="RefSeq" id="WP_136384283.1">
    <property type="nucleotide sequence ID" value="NZ_SSOD01000004.1"/>
</dbReference>
<dbReference type="PANTHER" id="PTHR23513">
    <property type="entry name" value="INTEGRAL MEMBRANE EFFLUX PROTEIN-RELATED"/>
    <property type="match status" value="1"/>
</dbReference>
<evidence type="ECO:0000313" key="8">
    <source>
        <dbReference type="EMBL" id="THF62730.1"/>
    </source>
</evidence>
<evidence type="ECO:0000256" key="5">
    <source>
        <dbReference type="ARBA" id="ARBA00022989"/>
    </source>
</evidence>
<feature type="transmembrane region" description="Helical" evidence="7">
    <location>
        <begin position="292"/>
        <end position="312"/>
    </location>
</feature>
<feature type="transmembrane region" description="Helical" evidence="7">
    <location>
        <begin position="267"/>
        <end position="285"/>
    </location>
</feature>
<sequence length="424" mass="44288">MEPTVPEPPPPATPPARNFVLFCLGSGISFAGTWAQKTGIGWMVWELTHSVAWVGVLALVDLIAALWVAPLAGTLIDRSSPRRLLSITEGAAMLLATALCLTTLYGGLNIHVLLLFVLAEGSLRGFSQPAQMLLPGLLAPPERLSQAVATSAITIALAISAGPAVAGLVMHGAGGVAPVFALNALSFLAMFAALFHLRRWVDRPPPARGTAFAEDVREGFRYVTRTPQIAGLFVLVLGFSFLARPLFVDLLPAFVGKVFEGGPGLLSMLMSLQGLGALSGAVLMLRRNGGRALMRILCAASLGICAALLVFVSTARPVLALGAIAAAGFCHVICNVSMQSLCQLYSECALRGRVLALYGLVFRTGPAISAFCIAQAGSRYPLGLLIGGCAAAYAVLVVAVLARRHGEWPPSASGPADLENTEQK</sequence>
<reference evidence="8 9" key="1">
    <citation type="submission" date="2019-04" db="EMBL/GenBank/DDBJ databases">
        <title>Azoarcus rhizosphaerae sp. nov. isolated from rhizosphere of Ficus religiosa.</title>
        <authorList>
            <person name="Lin S.-Y."/>
            <person name="Hameed A."/>
            <person name="Hsu Y.-H."/>
            <person name="Young C.-C."/>
        </authorList>
    </citation>
    <scope>NUCLEOTIDE SEQUENCE [LARGE SCALE GENOMIC DNA]</scope>
    <source>
        <strain evidence="8 9">CC-YHH848</strain>
    </source>
</reference>
<evidence type="ECO:0000256" key="6">
    <source>
        <dbReference type="ARBA" id="ARBA00023136"/>
    </source>
</evidence>
<dbReference type="EMBL" id="SSOD01000004">
    <property type="protein sequence ID" value="THF62730.1"/>
    <property type="molecule type" value="Genomic_DNA"/>
</dbReference>
<feature type="transmembrane region" description="Helical" evidence="7">
    <location>
        <begin position="147"/>
        <end position="170"/>
    </location>
</feature>
<evidence type="ECO:0000256" key="7">
    <source>
        <dbReference type="SAM" id="Phobius"/>
    </source>
</evidence>
<keyword evidence="6 7" id="KW-0472">Membrane</keyword>
<proteinExistence type="predicted"/>
<evidence type="ECO:0000256" key="1">
    <source>
        <dbReference type="ARBA" id="ARBA00004651"/>
    </source>
</evidence>
<dbReference type="CDD" id="cd06173">
    <property type="entry name" value="MFS_MefA_like"/>
    <property type="match status" value="1"/>
</dbReference>
<feature type="transmembrane region" description="Helical" evidence="7">
    <location>
        <begin position="176"/>
        <end position="197"/>
    </location>
</feature>
<evidence type="ECO:0000256" key="4">
    <source>
        <dbReference type="ARBA" id="ARBA00022692"/>
    </source>
</evidence>
<feature type="transmembrane region" description="Helical" evidence="7">
    <location>
        <begin position="354"/>
        <end position="376"/>
    </location>
</feature>
<feature type="transmembrane region" description="Helical" evidence="7">
    <location>
        <begin position="382"/>
        <end position="402"/>
    </location>
</feature>